<dbReference type="Proteomes" id="UP001239019">
    <property type="component" value="Unassembled WGS sequence"/>
</dbReference>
<dbReference type="InterPro" id="IPR000209">
    <property type="entry name" value="Peptidase_S8/S53_dom"/>
</dbReference>
<dbReference type="InterPro" id="IPR023828">
    <property type="entry name" value="Peptidase_S8_Ser-AS"/>
</dbReference>
<dbReference type="SUPFAM" id="SSF52743">
    <property type="entry name" value="Subtilisin-like"/>
    <property type="match status" value="1"/>
</dbReference>
<feature type="compositionally biased region" description="Basic and acidic residues" evidence="7">
    <location>
        <begin position="414"/>
        <end position="425"/>
    </location>
</feature>
<feature type="region of interest" description="Disordered" evidence="7">
    <location>
        <begin position="404"/>
        <end position="425"/>
    </location>
</feature>
<evidence type="ECO:0000313" key="12">
    <source>
        <dbReference type="Proteomes" id="UP001239019"/>
    </source>
</evidence>
<comment type="similarity">
    <text evidence="1 5 6">Belongs to the peptidase S8 family.</text>
</comment>
<feature type="active site" description="Charge relay system" evidence="5">
    <location>
        <position position="145"/>
    </location>
</feature>
<evidence type="ECO:0000256" key="7">
    <source>
        <dbReference type="SAM" id="MobiDB-lite"/>
    </source>
</evidence>
<dbReference type="Gene3D" id="3.30.70.80">
    <property type="entry name" value="Peptidase S8 propeptide/proteinase inhibitor I9"/>
    <property type="match status" value="1"/>
</dbReference>
<feature type="compositionally biased region" description="Polar residues" evidence="7">
    <location>
        <begin position="404"/>
        <end position="413"/>
    </location>
</feature>
<accession>A0ABU0W6I1</accession>
<evidence type="ECO:0000256" key="4">
    <source>
        <dbReference type="ARBA" id="ARBA00022825"/>
    </source>
</evidence>
<reference evidence="11 12" key="1">
    <citation type="submission" date="2023-08" db="EMBL/GenBank/DDBJ databases">
        <title>Whole-genome sequencing of halo(alkali)philic microorganisms from hypersaline lakes.</title>
        <authorList>
            <person name="Sorokin D.Y."/>
            <person name="Abbas B."/>
            <person name="Merkel A.Y."/>
        </authorList>
    </citation>
    <scope>NUCLEOTIDE SEQUENCE [LARGE SCALE GENOMIC DNA]</scope>
    <source>
        <strain evidence="11 12">AB-CW4</strain>
    </source>
</reference>
<evidence type="ECO:0000256" key="2">
    <source>
        <dbReference type="ARBA" id="ARBA00022670"/>
    </source>
</evidence>
<organism evidence="11 12">
    <name type="scientific">Natronospira bacteriovora</name>
    <dbReference type="NCBI Taxonomy" id="3069753"/>
    <lineage>
        <taxon>Bacteria</taxon>
        <taxon>Pseudomonadati</taxon>
        <taxon>Pseudomonadota</taxon>
        <taxon>Gammaproteobacteria</taxon>
        <taxon>Natronospirales</taxon>
        <taxon>Natronospiraceae</taxon>
        <taxon>Natronospira</taxon>
    </lineage>
</organism>
<dbReference type="InterPro" id="IPR010259">
    <property type="entry name" value="S8pro/Inhibitor_I9"/>
</dbReference>
<evidence type="ECO:0000256" key="6">
    <source>
        <dbReference type="RuleBase" id="RU003355"/>
    </source>
</evidence>
<evidence type="ECO:0000256" key="5">
    <source>
        <dbReference type="PROSITE-ProRule" id="PRU01240"/>
    </source>
</evidence>
<evidence type="ECO:0000256" key="8">
    <source>
        <dbReference type="SAM" id="SignalP"/>
    </source>
</evidence>
<dbReference type="PROSITE" id="PS51892">
    <property type="entry name" value="SUBTILASE"/>
    <property type="match status" value="1"/>
</dbReference>
<dbReference type="PANTHER" id="PTHR43806:SF11">
    <property type="entry name" value="CEREVISIN-RELATED"/>
    <property type="match status" value="1"/>
</dbReference>
<keyword evidence="12" id="KW-1185">Reference proteome</keyword>
<dbReference type="PROSITE" id="PS00137">
    <property type="entry name" value="SUBTILASE_HIS"/>
    <property type="match status" value="1"/>
</dbReference>
<keyword evidence="3 5" id="KW-0378">Hydrolase</keyword>
<dbReference type="InterPro" id="IPR050131">
    <property type="entry name" value="Peptidase_S8_subtilisin-like"/>
</dbReference>
<dbReference type="RefSeq" id="WP_306727874.1">
    <property type="nucleotide sequence ID" value="NZ_JAVDDT010000003.1"/>
</dbReference>
<feature type="active site" description="Charge relay system" evidence="5">
    <location>
        <position position="181"/>
    </location>
</feature>
<feature type="domain" description="Inhibitor I9" evidence="10">
    <location>
        <begin position="52"/>
        <end position="100"/>
    </location>
</feature>
<dbReference type="InterPro" id="IPR023827">
    <property type="entry name" value="Peptidase_S8_Asp-AS"/>
</dbReference>
<dbReference type="InterPro" id="IPR037045">
    <property type="entry name" value="S8pro/Inhibitor_I9_sf"/>
</dbReference>
<dbReference type="EMBL" id="JAVDDT010000003">
    <property type="protein sequence ID" value="MDQ2069373.1"/>
    <property type="molecule type" value="Genomic_DNA"/>
</dbReference>
<dbReference type="InterPro" id="IPR015500">
    <property type="entry name" value="Peptidase_S8_subtilisin-rel"/>
</dbReference>
<gene>
    <name evidence="11" type="ORF">RBH19_05780</name>
</gene>
<keyword evidence="4 5" id="KW-0720">Serine protease</keyword>
<evidence type="ECO:0000313" key="11">
    <source>
        <dbReference type="EMBL" id="MDQ2069373.1"/>
    </source>
</evidence>
<keyword evidence="8" id="KW-0732">Signal</keyword>
<dbReference type="InterPro" id="IPR036852">
    <property type="entry name" value="Peptidase_S8/S53_dom_sf"/>
</dbReference>
<evidence type="ECO:0000256" key="3">
    <source>
        <dbReference type="ARBA" id="ARBA00022801"/>
    </source>
</evidence>
<dbReference type="PROSITE" id="PS00136">
    <property type="entry name" value="SUBTILASE_ASP"/>
    <property type="match status" value="1"/>
</dbReference>
<feature type="signal peptide" evidence="8">
    <location>
        <begin position="1"/>
        <end position="21"/>
    </location>
</feature>
<evidence type="ECO:0000259" key="9">
    <source>
        <dbReference type="Pfam" id="PF00082"/>
    </source>
</evidence>
<dbReference type="PROSITE" id="PS00138">
    <property type="entry name" value="SUBTILASE_SER"/>
    <property type="match status" value="1"/>
</dbReference>
<keyword evidence="2 5" id="KW-0645">Protease</keyword>
<comment type="caution">
    <text evidence="11">The sequence shown here is derived from an EMBL/GenBank/DDBJ whole genome shotgun (WGS) entry which is preliminary data.</text>
</comment>
<dbReference type="InterPro" id="IPR022398">
    <property type="entry name" value="Peptidase_S8_His-AS"/>
</dbReference>
<dbReference type="PRINTS" id="PR00723">
    <property type="entry name" value="SUBTILISIN"/>
</dbReference>
<evidence type="ECO:0000259" key="10">
    <source>
        <dbReference type="Pfam" id="PF05922"/>
    </source>
</evidence>
<feature type="chain" id="PRO_5046273800" evidence="8">
    <location>
        <begin position="22"/>
        <end position="425"/>
    </location>
</feature>
<dbReference type="Pfam" id="PF05922">
    <property type="entry name" value="Inhibitor_I9"/>
    <property type="match status" value="1"/>
</dbReference>
<name>A0ABU0W6I1_9GAMM</name>
<dbReference type="SUPFAM" id="SSF54897">
    <property type="entry name" value="Protease propeptides/inhibitors"/>
    <property type="match status" value="1"/>
</dbReference>
<evidence type="ECO:0000256" key="1">
    <source>
        <dbReference type="ARBA" id="ARBA00011073"/>
    </source>
</evidence>
<protein>
    <submittedName>
        <fullName evidence="11">S8 family serine peptidase</fullName>
    </submittedName>
</protein>
<dbReference type="PANTHER" id="PTHR43806">
    <property type="entry name" value="PEPTIDASE S8"/>
    <property type="match status" value="1"/>
</dbReference>
<feature type="domain" description="Peptidase S8/S53" evidence="9">
    <location>
        <begin position="136"/>
        <end position="404"/>
    </location>
</feature>
<proteinExistence type="inferred from homology"/>
<dbReference type="Pfam" id="PF00082">
    <property type="entry name" value="Peptidase_S8"/>
    <property type="match status" value="1"/>
</dbReference>
<dbReference type="Gene3D" id="3.40.50.200">
    <property type="entry name" value="Peptidase S8/S53 domain"/>
    <property type="match status" value="1"/>
</dbReference>
<sequence length="425" mass="42961">MRFSSMLVGAVLALSFSTASANNDRMIDVIVSLENGGPAVEHASNRAVARDVANSVGIQPTRVYGAALTGFAASVPENRLDALRNDPRVASVNMDGEVRIAQGNCPHCGGGGGDGDDQTVPWGIERVGSQDNANTGAGINVYILDTGIDPDHDDLNVAGGYAVENCRGGGCSADWDDGHGHGTHVAGTVAALDNDIDVVGVAPDAILWSVKVLSDSGSGSRSGVIEGIDWVTQQAIDLGEPVVSNMSLGGSGSKTGECTDDGFVGDDSYHEALCNARNAGVITVAAAGNDGGDAADAVPAAYDDAVITVSATEVGDDWTSWSNWGDDSADWTSNNSAPVAIAAPGAAILSTSTGGGTETMSGTSMAAPHVAGGVALILASSNESQDSSAFFNARSILLDSAEDTGSFSNTSGNPHDEDFLDARGL</sequence>
<feature type="active site" description="Charge relay system" evidence="5">
    <location>
        <position position="364"/>
    </location>
</feature>